<dbReference type="InterPro" id="IPR011043">
    <property type="entry name" value="Gal_Oxase/kelch_b-propeller"/>
</dbReference>
<proteinExistence type="predicted"/>
<comment type="caution">
    <text evidence="2">The sequence shown here is derived from an EMBL/GenBank/DDBJ whole genome shotgun (WGS) entry which is preliminary data.</text>
</comment>
<protein>
    <recommendedName>
        <fullName evidence="4">Kelch repeat-containing protein</fullName>
    </recommendedName>
</protein>
<feature type="compositionally biased region" description="Polar residues" evidence="1">
    <location>
        <begin position="28"/>
        <end position="38"/>
    </location>
</feature>
<gene>
    <name evidence="2" type="ORF">VKT23_019676</name>
</gene>
<organism evidence="2 3">
    <name type="scientific">Marasmiellus scandens</name>
    <dbReference type="NCBI Taxonomy" id="2682957"/>
    <lineage>
        <taxon>Eukaryota</taxon>
        <taxon>Fungi</taxon>
        <taxon>Dikarya</taxon>
        <taxon>Basidiomycota</taxon>
        <taxon>Agaricomycotina</taxon>
        <taxon>Agaricomycetes</taxon>
        <taxon>Agaricomycetidae</taxon>
        <taxon>Agaricales</taxon>
        <taxon>Marasmiineae</taxon>
        <taxon>Omphalotaceae</taxon>
        <taxon>Marasmiellus</taxon>
    </lineage>
</organism>
<feature type="compositionally biased region" description="Low complexity" evidence="1">
    <location>
        <begin position="41"/>
        <end position="54"/>
    </location>
</feature>
<dbReference type="EMBL" id="JBANRG010000107">
    <property type="protein sequence ID" value="KAK7435414.1"/>
    <property type="molecule type" value="Genomic_DNA"/>
</dbReference>
<sequence>MDVDGHLSPFDSSDDEYYSSADELVGTSHVSVSRTTAGSYAMRRSARVTASASSGDVNSQRKSHKSQGKARANAKPRATAERRKQTQAVSVTTTRTASVSGSASAAISNDPGAAQYAIHTAPPVRYQVAQGAYPARIPVLGPPMAADDEDEKLYVMTYNTEKGGTFLHCANMRTGTWDLMDNILSSNPFSSGRLLPPCPWTDMVFVKADNAKLLLIIGARLYSGTSPFGIEPDVLQILAVDVHTRTWSVLPTLGIGARQRYGHAAVVVDNTIYIFGGRRKLPEGNELWMCDPEDICESFCVLKLDETSGQWSWKVKDAPYPPHVKLGFLMGALVIDLGGGRKKILLVKGLMGESWENPCIQFLSL</sequence>
<evidence type="ECO:0000313" key="2">
    <source>
        <dbReference type="EMBL" id="KAK7435414.1"/>
    </source>
</evidence>
<dbReference type="Proteomes" id="UP001498398">
    <property type="component" value="Unassembled WGS sequence"/>
</dbReference>
<evidence type="ECO:0008006" key="4">
    <source>
        <dbReference type="Google" id="ProtNLM"/>
    </source>
</evidence>
<name>A0ABR1IPQ9_9AGAR</name>
<dbReference type="Pfam" id="PF01344">
    <property type="entry name" value="Kelch_1"/>
    <property type="match status" value="1"/>
</dbReference>
<dbReference type="InterPro" id="IPR006652">
    <property type="entry name" value="Kelch_1"/>
</dbReference>
<keyword evidence="3" id="KW-1185">Reference proteome</keyword>
<dbReference type="Gene3D" id="2.120.10.80">
    <property type="entry name" value="Kelch-type beta propeller"/>
    <property type="match status" value="1"/>
</dbReference>
<reference evidence="2 3" key="1">
    <citation type="submission" date="2024-01" db="EMBL/GenBank/DDBJ databases">
        <title>A draft genome for the cacao thread blight pathogen Marasmiellus scandens.</title>
        <authorList>
            <person name="Baruah I.K."/>
            <person name="Leung J."/>
            <person name="Bukari Y."/>
            <person name="Amoako-Attah I."/>
            <person name="Meinhardt L.W."/>
            <person name="Bailey B.A."/>
            <person name="Cohen S.P."/>
        </authorList>
    </citation>
    <scope>NUCLEOTIDE SEQUENCE [LARGE SCALE GENOMIC DNA]</scope>
    <source>
        <strain evidence="2 3">GH-19</strain>
    </source>
</reference>
<accession>A0ABR1IPQ9</accession>
<feature type="compositionally biased region" description="Low complexity" evidence="1">
    <location>
        <begin position="86"/>
        <end position="106"/>
    </location>
</feature>
<evidence type="ECO:0000313" key="3">
    <source>
        <dbReference type="Proteomes" id="UP001498398"/>
    </source>
</evidence>
<evidence type="ECO:0000256" key="1">
    <source>
        <dbReference type="SAM" id="MobiDB-lite"/>
    </source>
</evidence>
<feature type="compositionally biased region" description="Basic residues" evidence="1">
    <location>
        <begin position="61"/>
        <end position="74"/>
    </location>
</feature>
<feature type="region of interest" description="Disordered" evidence="1">
    <location>
        <begin position="23"/>
        <end position="106"/>
    </location>
</feature>
<dbReference type="InterPro" id="IPR015915">
    <property type="entry name" value="Kelch-typ_b-propeller"/>
</dbReference>
<dbReference type="SUPFAM" id="SSF50965">
    <property type="entry name" value="Galactose oxidase, central domain"/>
    <property type="match status" value="1"/>
</dbReference>